<evidence type="ECO:0000313" key="2">
    <source>
        <dbReference type="Proteomes" id="UP000574369"/>
    </source>
</evidence>
<dbReference type="RefSeq" id="WP_184295332.1">
    <property type="nucleotide sequence ID" value="NZ_JACHXO010000009.1"/>
</dbReference>
<name>A0ABR6GYQ8_9BURK</name>
<gene>
    <name evidence="1" type="ORF">FHS28_004207</name>
</gene>
<evidence type="ECO:0000313" key="1">
    <source>
        <dbReference type="EMBL" id="MBB3196782.1"/>
    </source>
</evidence>
<accession>A0ABR6GYQ8</accession>
<reference evidence="1 2" key="1">
    <citation type="submission" date="2020-08" db="EMBL/GenBank/DDBJ databases">
        <title>Genomic Encyclopedia of Type Strains, Phase III (KMG-III): the genomes of soil and plant-associated and newly described type strains.</title>
        <authorList>
            <person name="Whitman W."/>
        </authorList>
    </citation>
    <scope>NUCLEOTIDE SEQUENCE [LARGE SCALE GENOMIC DNA]</scope>
    <source>
        <strain evidence="1 2">CECT 7247</strain>
    </source>
</reference>
<proteinExistence type="predicted"/>
<comment type="caution">
    <text evidence="1">The sequence shown here is derived from an EMBL/GenBank/DDBJ whole genome shotgun (WGS) entry which is preliminary data.</text>
</comment>
<dbReference type="Proteomes" id="UP000574369">
    <property type="component" value="Unassembled WGS sequence"/>
</dbReference>
<organism evidence="1 2">
    <name type="scientific">Roseateles terrae</name>
    <dbReference type="NCBI Taxonomy" id="431060"/>
    <lineage>
        <taxon>Bacteria</taxon>
        <taxon>Pseudomonadati</taxon>
        <taxon>Pseudomonadota</taxon>
        <taxon>Betaproteobacteria</taxon>
        <taxon>Burkholderiales</taxon>
        <taxon>Sphaerotilaceae</taxon>
        <taxon>Roseateles</taxon>
    </lineage>
</organism>
<keyword evidence="2" id="KW-1185">Reference proteome</keyword>
<protein>
    <submittedName>
        <fullName evidence="1">Uncharacterized protein</fullName>
    </submittedName>
</protein>
<sequence>MVATVQRPQHDTSVQQLPLPMATEGLAPTTARSSHERLGFELGWDYAHHGLTPPVEQLFNQSPLHQGWQLGRATFGGRTLRTHRHTQLWLSLRLHAWERGRQFETLLVTPNYLQQLDTTHCPISRQPLNDQPQDPHQRSVDRVRNDAGYAAGNLAVISRAANTAKADRSWQQAWAMAQSLRQGPMTMAGGLDAAAWERMAVLTSYVSEVPHDLAAQLPMLVLPPNRLRLFNPIQALQALVTRQLATPGWSHRLHRLEALLSDEARADFARFVMALVPRVLPSQSLSDPMAIRWALEDAWRDPLLQKRWTRFAMRLTAQQAEQLVQRAASKRLSTMHVQSHGAAATDGWALERQGYREAA</sequence>
<dbReference type="EMBL" id="JACHXO010000009">
    <property type="protein sequence ID" value="MBB3196782.1"/>
    <property type="molecule type" value="Genomic_DNA"/>
</dbReference>